<proteinExistence type="predicted"/>
<dbReference type="RefSeq" id="WP_023658623.1">
    <property type="nucleotide sequence ID" value="NZ_AP031422.1"/>
</dbReference>
<accession>A0A3D8U078</accession>
<dbReference type="EMBL" id="NJNR01000013">
    <property type="protein sequence ID" value="RDX09677.1"/>
    <property type="molecule type" value="Genomic_DNA"/>
</dbReference>
<reference evidence="1 2" key="1">
    <citation type="journal article" date="2017" name="Anaerobe">
        <title>Quantification, isolation and characterization of Bifidobacterium from the vaginal microbiomes of reproductive aged women.</title>
        <authorList>
            <person name="Freitas A.C."/>
            <person name="Hill J.E."/>
        </authorList>
    </citation>
    <scope>NUCLEOTIDE SEQUENCE [LARGE SCALE GENOMIC DNA]</scope>
    <source>
        <strain evidence="1 2">N6D05</strain>
    </source>
</reference>
<comment type="caution">
    <text evidence="1">The sequence shown here is derived from an EMBL/GenBank/DDBJ whole genome shotgun (WGS) entry which is preliminary data.</text>
</comment>
<name>A0A3D8U078_BIFLN</name>
<evidence type="ECO:0000313" key="2">
    <source>
        <dbReference type="Proteomes" id="UP000257074"/>
    </source>
</evidence>
<organism evidence="1 2">
    <name type="scientific">Bifidobacterium longum</name>
    <dbReference type="NCBI Taxonomy" id="216816"/>
    <lineage>
        <taxon>Bacteria</taxon>
        <taxon>Bacillati</taxon>
        <taxon>Actinomycetota</taxon>
        <taxon>Actinomycetes</taxon>
        <taxon>Bifidobacteriales</taxon>
        <taxon>Bifidobacteriaceae</taxon>
        <taxon>Bifidobacterium</taxon>
    </lineage>
</organism>
<sequence length="67" mass="7920">MSVKQSIEIETKNHTTLMMGVTPAGQFKVRFDHSIEHEIDWHDVQELNKFLTQVLDRDIPEEPQWQS</sequence>
<dbReference type="AlphaFoldDB" id="A0A3D8U078"/>
<evidence type="ECO:0000313" key="1">
    <source>
        <dbReference type="EMBL" id="RDX09677.1"/>
    </source>
</evidence>
<protein>
    <submittedName>
        <fullName evidence="1">Uncharacterized protein</fullName>
    </submittedName>
</protein>
<dbReference type="Proteomes" id="UP000257074">
    <property type="component" value="Unassembled WGS sequence"/>
</dbReference>
<gene>
    <name evidence="1" type="ORF">CE169_03430</name>
</gene>